<comment type="catalytic activity">
    <reaction evidence="10">
        <text>L-ornithine + H(+) = putrescine + CO2</text>
        <dbReference type="Rhea" id="RHEA:22964"/>
        <dbReference type="ChEBI" id="CHEBI:15378"/>
        <dbReference type="ChEBI" id="CHEBI:16526"/>
        <dbReference type="ChEBI" id="CHEBI:46911"/>
        <dbReference type="ChEBI" id="CHEBI:326268"/>
        <dbReference type="EC" id="4.1.1.17"/>
    </reaction>
</comment>
<evidence type="ECO:0000256" key="5">
    <source>
        <dbReference type="ARBA" id="ARBA00023239"/>
    </source>
</evidence>
<dbReference type="AlphaFoldDB" id="A0AAW0YLM2"/>
<proteinExistence type="inferred from homology"/>
<dbReference type="FunFam" id="3.20.20.10:FF:000005">
    <property type="entry name" value="Ornithine decarboxylase"/>
    <property type="match status" value="1"/>
</dbReference>
<dbReference type="PRINTS" id="PR01182">
    <property type="entry name" value="ORNDCRBXLASE"/>
</dbReference>
<evidence type="ECO:0000256" key="8">
    <source>
        <dbReference type="ARBA" id="ARBA00037173"/>
    </source>
</evidence>
<evidence type="ECO:0000259" key="13">
    <source>
        <dbReference type="Pfam" id="PF02784"/>
    </source>
</evidence>
<dbReference type="InterPro" id="IPR022657">
    <property type="entry name" value="De-COase2_CS"/>
</dbReference>
<dbReference type="PANTHER" id="PTHR11482">
    <property type="entry name" value="ARGININE/DIAMINOPIMELATE/ORNITHINE DECARBOXYLASE"/>
    <property type="match status" value="1"/>
</dbReference>
<dbReference type="SUPFAM" id="SSF50621">
    <property type="entry name" value="Alanine racemase C-terminal domain-like"/>
    <property type="match status" value="1"/>
</dbReference>
<feature type="region of interest" description="Disordered" evidence="12">
    <location>
        <begin position="286"/>
        <end position="315"/>
    </location>
</feature>
<dbReference type="GO" id="GO:0005737">
    <property type="term" value="C:cytoplasm"/>
    <property type="evidence" value="ECO:0007669"/>
    <property type="project" value="TreeGrafter"/>
</dbReference>
<keyword evidence="5" id="KW-0456">Lyase</keyword>
<dbReference type="EC" id="4.1.1.17" evidence="7"/>
<evidence type="ECO:0000256" key="12">
    <source>
        <dbReference type="SAM" id="MobiDB-lite"/>
    </source>
</evidence>
<comment type="subunit">
    <text evidence="9">Homodimer. Only the dimer is catalytically active, as the active sites are constructed of residues from both monomers.</text>
</comment>
<dbReference type="Gene3D" id="3.20.20.10">
    <property type="entry name" value="Alanine racemase"/>
    <property type="match status" value="1"/>
</dbReference>
<keyword evidence="3 11" id="KW-0663">Pyridoxal phosphate</keyword>
<dbReference type="Proteomes" id="UP001445076">
    <property type="component" value="Unassembled WGS sequence"/>
</dbReference>
<dbReference type="InterPro" id="IPR002433">
    <property type="entry name" value="Orn_de-COase"/>
</dbReference>
<evidence type="ECO:0000256" key="3">
    <source>
        <dbReference type="ARBA" id="ARBA00022898"/>
    </source>
</evidence>
<feature type="domain" description="Orn/DAP/Arg decarboxylase 2 N-terminal" evidence="13">
    <location>
        <begin position="42"/>
        <end position="275"/>
    </location>
</feature>
<evidence type="ECO:0000256" key="6">
    <source>
        <dbReference type="ARBA" id="ARBA00034115"/>
    </source>
</evidence>
<dbReference type="CDD" id="cd00622">
    <property type="entry name" value="PLPDE_III_ODC"/>
    <property type="match status" value="1"/>
</dbReference>
<dbReference type="SUPFAM" id="SSF51419">
    <property type="entry name" value="PLP-binding barrel"/>
    <property type="match status" value="1"/>
</dbReference>
<comment type="function">
    <text evidence="8">Catalyzes the first and rate-limiting step of polyamine biosynthesis that converts ornithine into putrescine, which is the precursor for the polyamines, spermidine and spermine. Polyamines are essential for cell proliferation and are implicated in cellular processes, ranging from DNA replication to apoptosis.</text>
</comment>
<dbReference type="Pfam" id="PF02784">
    <property type="entry name" value="Orn_Arg_deC_N"/>
    <property type="match status" value="1"/>
</dbReference>
<evidence type="ECO:0000256" key="9">
    <source>
        <dbReference type="ARBA" id="ARBA00046672"/>
    </source>
</evidence>
<comment type="pathway">
    <text evidence="6">Amine and polyamine biosynthesis; putrescine biosynthesis via L-ornithine pathway; putrescine from L-ornithine: step 1/1.</text>
</comment>
<evidence type="ECO:0000256" key="11">
    <source>
        <dbReference type="PIRSR" id="PIRSR600183-50"/>
    </source>
</evidence>
<dbReference type="InterPro" id="IPR000183">
    <property type="entry name" value="Orn/DAP/Arg_de-COase"/>
</dbReference>
<dbReference type="Gene3D" id="2.40.37.10">
    <property type="entry name" value="Lyase, Ornithine Decarboxylase, Chain A, domain 1"/>
    <property type="match status" value="1"/>
</dbReference>
<keyword evidence="15" id="KW-1185">Reference proteome</keyword>
<dbReference type="InterPro" id="IPR029066">
    <property type="entry name" value="PLP-binding_barrel"/>
</dbReference>
<evidence type="ECO:0000313" key="14">
    <source>
        <dbReference type="EMBL" id="KAK8752618.1"/>
    </source>
</evidence>
<evidence type="ECO:0000256" key="4">
    <source>
        <dbReference type="ARBA" id="ARBA00023115"/>
    </source>
</evidence>
<organism evidence="14 15">
    <name type="scientific">Cherax quadricarinatus</name>
    <name type="common">Australian red claw crayfish</name>
    <dbReference type="NCBI Taxonomy" id="27406"/>
    <lineage>
        <taxon>Eukaryota</taxon>
        <taxon>Metazoa</taxon>
        <taxon>Ecdysozoa</taxon>
        <taxon>Arthropoda</taxon>
        <taxon>Crustacea</taxon>
        <taxon>Multicrustacea</taxon>
        <taxon>Malacostraca</taxon>
        <taxon>Eumalacostraca</taxon>
        <taxon>Eucarida</taxon>
        <taxon>Decapoda</taxon>
        <taxon>Pleocyemata</taxon>
        <taxon>Astacidea</taxon>
        <taxon>Parastacoidea</taxon>
        <taxon>Parastacidae</taxon>
        <taxon>Cherax</taxon>
    </lineage>
</organism>
<reference evidence="14 15" key="1">
    <citation type="journal article" date="2024" name="BMC Genomics">
        <title>Genome assembly of redclaw crayfish (Cherax quadricarinatus) provides insights into its immune adaptation and hypoxia tolerance.</title>
        <authorList>
            <person name="Liu Z."/>
            <person name="Zheng J."/>
            <person name="Li H."/>
            <person name="Fang K."/>
            <person name="Wang S."/>
            <person name="He J."/>
            <person name="Zhou D."/>
            <person name="Weng S."/>
            <person name="Chi M."/>
            <person name="Gu Z."/>
            <person name="He J."/>
            <person name="Li F."/>
            <person name="Wang M."/>
        </authorList>
    </citation>
    <scope>NUCLEOTIDE SEQUENCE [LARGE SCALE GENOMIC DNA]</scope>
    <source>
        <strain evidence="14">ZL_2023a</strain>
    </source>
</reference>
<evidence type="ECO:0000256" key="2">
    <source>
        <dbReference type="ARBA" id="ARBA00008872"/>
    </source>
</evidence>
<comment type="caution">
    <text evidence="14">The sequence shown here is derived from an EMBL/GenBank/DDBJ whole genome shotgun (WGS) entry which is preliminary data.</text>
</comment>
<dbReference type="PROSITE" id="PS00879">
    <property type="entry name" value="ODR_DC_2_2"/>
    <property type="match status" value="1"/>
</dbReference>
<comment type="similarity">
    <text evidence="2">Belongs to the Orn/Lys/Arg decarboxylase class-II family.</text>
</comment>
<sequence>MELRNILGRSVYLGPGSSKMDVINEVVKKPGQDKAFYVLDIREVVETVKLWRQLLPRVDIFYAVKCNNEPVVLGLLTALGTGFDCASQSEMEQVLELGAQSSRIICANPYKLPSHLRLAQARHVSLMTFDSETELHKIKANYPEAQLVLRIRYDAAISQISFGEKFGVLPEKARTLLVAARALTLSVVGVAFHVGSECNDPPVFYHAIAAARKVFDEAEEEGFKPYLLDIGGGFPGDDERLMKELSHYINIALDHFFPDDGRVKIIGEPGRYIVASSSTLVTGIIGKRRKDEQEHSTSSEMNHVEEWHNSSSLEKENKVKNHEQAIPNMYYINDGVFTSFSSVLRNVEPITPTPLVERPGQPLVVSTLWGWSCTSTDCVMKDVLLPDLSLGDWLVWSRRGAYSLCYFSSFNGLPLPEVYILATPDTVKYLKAYENELDGNSTSY</sequence>
<dbReference type="InterPro" id="IPR009006">
    <property type="entry name" value="Ala_racemase/Decarboxylase_C"/>
</dbReference>
<comment type="cofactor">
    <cofactor evidence="1 11">
        <name>pyridoxal 5'-phosphate</name>
        <dbReference type="ChEBI" id="CHEBI:597326"/>
    </cofactor>
</comment>
<keyword evidence="4" id="KW-0620">Polyamine biosynthesis</keyword>
<evidence type="ECO:0000313" key="15">
    <source>
        <dbReference type="Proteomes" id="UP001445076"/>
    </source>
</evidence>
<dbReference type="EMBL" id="JARKIK010000004">
    <property type="protein sequence ID" value="KAK8752618.1"/>
    <property type="molecule type" value="Genomic_DNA"/>
</dbReference>
<gene>
    <name evidence="14" type="ORF">OTU49_006516</name>
</gene>
<protein>
    <recommendedName>
        <fullName evidence="7">ornithine decarboxylase</fullName>
        <ecNumber evidence="7">4.1.1.17</ecNumber>
    </recommendedName>
</protein>
<dbReference type="PANTHER" id="PTHR11482:SF6">
    <property type="entry name" value="ORNITHINE DECARBOXYLASE 1-RELATED"/>
    <property type="match status" value="1"/>
</dbReference>
<accession>A0AAW0YLM2</accession>
<dbReference type="PRINTS" id="PR01179">
    <property type="entry name" value="ODADCRBXLASE"/>
</dbReference>
<dbReference type="GO" id="GO:0033387">
    <property type="term" value="P:putrescine biosynthetic process from arginine, via ornithine"/>
    <property type="evidence" value="ECO:0007669"/>
    <property type="project" value="TreeGrafter"/>
</dbReference>
<dbReference type="PROSITE" id="PS00878">
    <property type="entry name" value="ODR_DC_2_1"/>
    <property type="match status" value="1"/>
</dbReference>
<evidence type="ECO:0000256" key="7">
    <source>
        <dbReference type="ARBA" id="ARBA00034138"/>
    </source>
</evidence>
<name>A0AAW0YLM2_CHEQU</name>
<dbReference type="GO" id="GO:0004586">
    <property type="term" value="F:ornithine decarboxylase activity"/>
    <property type="evidence" value="ECO:0007669"/>
    <property type="project" value="UniProtKB-EC"/>
</dbReference>
<feature type="compositionally biased region" description="Basic and acidic residues" evidence="12">
    <location>
        <begin position="289"/>
        <end position="315"/>
    </location>
</feature>
<evidence type="ECO:0000256" key="10">
    <source>
        <dbReference type="ARBA" id="ARBA00049127"/>
    </source>
</evidence>
<dbReference type="InterPro" id="IPR022644">
    <property type="entry name" value="De-COase2_N"/>
</dbReference>
<evidence type="ECO:0000256" key="1">
    <source>
        <dbReference type="ARBA" id="ARBA00001933"/>
    </source>
</evidence>
<feature type="active site" description="Proton donor" evidence="11">
    <location>
        <position position="373"/>
    </location>
</feature>
<feature type="modified residue" description="N6-(pyridoxal phosphate)lysine" evidence="11">
    <location>
        <position position="65"/>
    </location>
</feature>
<dbReference type="InterPro" id="IPR022653">
    <property type="entry name" value="De-COase2_pyr-phos_BS"/>
</dbReference>